<dbReference type="SUPFAM" id="SSF56349">
    <property type="entry name" value="DNA breaking-rejoining enzymes"/>
    <property type="match status" value="1"/>
</dbReference>
<comment type="caution">
    <text evidence="3">The sequence shown here is derived from an EMBL/GenBank/DDBJ whole genome shotgun (WGS) entry which is preliminary data.</text>
</comment>
<evidence type="ECO:0000313" key="4">
    <source>
        <dbReference type="Proteomes" id="UP000683360"/>
    </source>
</evidence>
<dbReference type="EMBL" id="CAJPWZ010001103">
    <property type="protein sequence ID" value="CAG2208104.1"/>
    <property type="molecule type" value="Genomic_DNA"/>
</dbReference>
<dbReference type="InterPro" id="IPR013762">
    <property type="entry name" value="Integrase-like_cat_sf"/>
</dbReference>
<keyword evidence="4" id="KW-1185">Reference proteome</keyword>
<reference evidence="3" key="1">
    <citation type="submission" date="2021-03" db="EMBL/GenBank/DDBJ databases">
        <authorList>
            <person name="Bekaert M."/>
        </authorList>
    </citation>
    <scope>NUCLEOTIDE SEQUENCE</scope>
</reference>
<dbReference type="OrthoDB" id="6155907at2759"/>
<evidence type="ECO:0000256" key="2">
    <source>
        <dbReference type="SAM" id="MobiDB-lite"/>
    </source>
</evidence>
<proteinExistence type="predicted"/>
<dbReference type="GO" id="GO:0003677">
    <property type="term" value="F:DNA binding"/>
    <property type="evidence" value="ECO:0007669"/>
    <property type="project" value="InterPro"/>
</dbReference>
<evidence type="ECO:0000256" key="1">
    <source>
        <dbReference type="ARBA" id="ARBA00023172"/>
    </source>
</evidence>
<organism evidence="3 4">
    <name type="scientific">Mytilus edulis</name>
    <name type="common">Blue mussel</name>
    <dbReference type="NCBI Taxonomy" id="6550"/>
    <lineage>
        <taxon>Eukaryota</taxon>
        <taxon>Metazoa</taxon>
        <taxon>Spiralia</taxon>
        <taxon>Lophotrochozoa</taxon>
        <taxon>Mollusca</taxon>
        <taxon>Bivalvia</taxon>
        <taxon>Autobranchia</taxon>
        <taxon>Pteriomorphia</taxon>
        <taxon>Mytilida</taxon>
        <taxon>Mytiloidea</taxon>
        <taxon>Mytilidae</taxon>
        <taxon>Mytilinae</taxon>
        <taxon>Mytilus</taxon>
    </lineage>
</organism>
<gene>
    <name evidence="3" type="ORF">MEDL_22325</name>
</gene>
<dbReference type="GO" id="GO:0006310">
    <property type="term" value="P:DNA recombination"/>
    <property type="evidence" value="ECO:0007669"/>
    <property type="project" value="UniProtKB-KW"/>
</dbReference>
<dbReference type="GO" id="GO:0015074">
    <property type="term" value="P:DNA integration"/>
    <property type="evidence" value="ECO:0007669"/>
    <property type="project" value="InterPro"/>
</dbReference>
<accession>A0A8S3RN93</accession>
<dbReference type="Proteomes" id="UP000683360">
    <property type="component" value="Unassembled WGS sequence"/>
</dbReference>
<feature type="region of interest" description="Disordered" evidence="2">
    <location>
        <begin position="40"/>
        <end position="59"/>
    </location>
</feature>
<protein>
    <submittedName>
        <fullName evidence="3">Uncharacterized protein</fullName>
    </submittedName>
</protein>
<evidence type="ECO:0000313" key="3">
    <source>
        <dbReference type="EMBL" id="CAG2208104.1"/>
    </source>
</evidence>
<keyword evidence="1" id="KW-0233">DNA recombination</keyword>
<name>A0A8S3RN93_MYTED</name>
<sequence>MTQKKLKQTTLAFKTVPAPTPAPAQIDDDDVVEVMEVVTERQPPKRAAHTKQRTGETKRQRLECPVPGCGASVVNVTRHLAVKTPAHLAVDVQDYIPVREPPSNPTRQYEGLPAQPGKFPDLHFRLRQVAEANTVFARTGVDIGQQSEEYGKDPQRGHQQEASGKAAGELDIAIEGWMVGSYLSGDRHSFLHNMLEEAGTRKLTAPEQLEVRNCLMTLLILTNAKRAGDITHLTKDQVVKAKSAKGEDVELLVYEHKEAKSGKKCPIRVTAEVLAFLQKFGKHVCNNTKYMFFTKTGTQISSSSMSKMVNAEWQKFGKSIGKDLPKLTASLNRKLAVTTIREAGADRQTQTALAKHMAHKPETADRFYDKSRRTTDRHCALDSIEGEYKQAFQEKETNSVSKMVNYKWQNFGKSIDKDLPKMTASLNQKLAVTTIREAEAGRRKFVNDLVTKLDTLHENNPKLFWETIDKLNNKTAKTNPISISDWHKYINDLYAANKDEAPNFIPTALDLLDTDPLDFPFTCREVRKGMHQLKNNKQPGIDRIPNEFIKYGKNKL</sequence>
<dbReference type="Gene3D" id="1.10.443.10">
    <property type="entry name" value="Intergrase catalytic core"/>
    <property type="match status" value="1"/>
</dbReference>
<dbReference type="InterPro" id="IPR011010">
    <property type="entry name" value="DNA_brk_join_enz"/>
</dbReference>
<dbReference type="AlphaFoldDB" id="A0A8S3RN93"/>